<dbReference type="RefSeq" id="XP_012648671.2">
    <property type="nucleotide sequence ID" value="XM_012793217.2"/>
</dbReference>
<sequence>MQLPMKFLIYTSSSLNCTKRYLSTLNYQSSSVIKNSAEGQFFKHKKLDRIAHKFVKIPIHYQTPKELNATIVSGGNAFLKNSNFWRRCESATLRLLNCFTPFDLVHILNGFAKGNHFSDVLFNKIGHILTKSIDDIKIEHFHAILLAYSTANIYIPNLIKAIERRVALEYSLITPSCLSLYLTTTDIFNYTLSTHTIDVILPYLSRYCGSFPPEDFCRAICGVIKYIKSYPKEWESLQENLLSNISNFSIWLYIALCRKLTHLPSHMISDKLVCKINEFALAQAPLIAPAQIPSLLKSVYYLGNCKKMESSIATIKTLLNYLIRQHKEIDCFGILTAYAISQVLNVDNHYLSQIMDTFVKDKIGIDKYKLIKFLKDLQYDKKIDTLVCKFVSDSVLPGIKARDVNLLIELALVFKEHKFARGVEDIAKTASELSVDGRDAVDYLRLTDIVSNSSNADIFKAVTDKFHPNTYAQAIILYKESESFAKWLKVALSQGISSIDKEIIPAMLHSLVTGNTNVDVNAKEIEQALDYISRPEILAKVPLFGQETLVKVVYHRKSHTNLIKDVFSIISSKPDIETYIIAISCLQAAIHLDTPRDAIIRWIIKYCTLAKSHLPLVLKLLIRCNIHQKDGSYDLTPICNAIDVALELDSDVGRIEKLKQLARKLNTPEPVEIPEPMYE</sequence>
<evidence type="ECO:0000313" key="1">
    <source>
        <dbReference type="EMBL" id="SJK86222.1"/>
    </source>
</evidence>
<protein>
    <submittedName>
        <fullName evidence="1">Uncharacterized protein</fullName>
    </submittedName>
</protein>
<evidence type="ECO:0000313" key="2">
    <source>
        <dbReference type="Proteomes" id="UP000002899"/>
    </source>
</evidence>
<dbReference type="EMBL" id="LN871598">
    <property type="protein sequence ID" value="SJK86222.1"/>
    <property type="molecule type" value="Genomic_DNA"/>
</dbReference>
<dbReference type="VEuPathDB" id="PiroplasmaDB:BMR1_03g00300"/>
<proteinExistence type="predicted"/>
<dbReference type="AlphaFoldDB" id="A0A1R4AB33"/>
<name>A0A1R4AB33_BABMR</name>
<organism evidence="1 2">
    <name type="scientific">Babesia microti (strain RI)</name>
    <dbReference type="NCBI Taxonomy" id="1133968"/>
    <lineage>
        <taxon>Eukaryota</taxon>
        <taxon>Sar</taxon>
        <taxon>Alveolata</taxon>
        <taxon>Apicomplexa</taxon>
        <taxon>Aconoidasida</taxon>
        <taxon>Piroplasmida</taxon>
        <taxon>Babesiidae</taxon>
        <taxon>Babesia</taxon>
    </lineage>
</organism>
<reference evidence="1 2" key="2">
    <citation type="journal article" date="2013" name="PLoS ONE">
        <title>Whole genome mapping and re-organization of the nuclear and mitochondrial genomes of Babesia microti isolates.</title>
        <authorList>
            <person name="Cornillot E."/>
            <person name="Dassouli A."/>
            <person name="Garg A."/>
            <person name="Pachikara N."/>
            <person name="Randazzo S."/>
            <person name="Depoix D."/>
            <person name="Carcy B."/>
            <person name="Delbecq S."/>
            <person name="Frutos R."/>
            <person name="Silva J.C."/>
            <person name="Sutton R."/>
            <person name="Krause P.J."/>
            <person name="Mamoun C.B."/>
        </authorList>
    </citation>
    <scope>NUCLEOTIDE SEQUENCE [LARGE SCALE GENOMIC DNA]</scope>
    <source>
        <strain evidence="1 2">RI</strain>
    </source>
</reference>
<keyword evidence="2" id="KW-1185">Reference proteome</keyword>
<dbReference type="GeneID" id="24424695"/>
<dbReference type="KEGG" id="bmic:BMR1_03g00300"/>
<accession>A0A1R4AB33</accession>
<reference evidence="1 2" key="1">
    <citation type="journal article" date="2012" name="Nucleic Acids Res.">
        <title>Sequencing of the smallest Apicomplexan genome from the human pathogen Babesia microti.</title>
        <authorList>
            <person name="Cornillot E."/>
            <person name="Hadj-Kaddour K."/>
            <person name="Dassouli A."/>
            <person name="Noel B."/>
            <person name="Ranwez V."/>
            <person name="Vacherie B."/>
            <person name="Augagneur Y."/>
            <person name="Bres V."/>
            <person name="Duclos A."/>
            <person name="Randazzo S."/>
            <person name="Carcy B."/>
            <person name="Debierre-Grockiego F."/>
            <person name="Delbecq S."/>
            <person name="Moubri-Menage K."/>
            <person name="Shams-Eldin H."/>
            <person name="Usmani-Brown S."/>
            <person name="Bringaud F."/>
            <person name="Wincker P."/>
            <person name="Vivares C.P."/>
            <person name="Schwarz R.T."/>
            <person name="Schetters T.P."/>
            <person name="Krause P.J."/>
            <person name="Gorenflot A."/>
            <person name="Berry V."/>
            <person name="Barbe V."/>
            <person name="Ben Mamoun C."/>
        </authorList>
    </citation>
    <scope>NUCLEOTIDE SEQUENCE [LARGE SCALE GENOMIC DNA]</scope>
    <source>
        <strain evidence="1 2">RI</strain>
    </source>
</reference>
<dbReference type="Proteomes" id="UP000002899">
    <property type="component" value="Chromosome III"/>
</dbReference>
<reference evidence="1 2" key="3">
    <citation type="journal article" date="2016" name="Sci. Rep.">
        <title>Genome-wide diversity and gene expression profiling of Babesia microti isolates identify polymorphic genes that mediate host-pathogen interactions.</title>
        <authorList>
            <person name="Silva J.C."/>
            <person name="Cornillot E."/>
            <person name="McCracken C."/>
            <person name="Usmani-Brown S."/>
            <person name="Dwivedi A."/>
            <person name="Ifeonu O.O."/>
            <person name="Crabtree J."/>
            <person name="Gotia H.T."/>
            <person name="Virji A.Z."/>
            <person name="Reynes C."/>
            <person name="Colinge J."/>
            <person name="Kumar V."/>
            <person name="Lawres L."/>
            <person name="Pazzi J.E."/>
            <person name="Pablo J.V."/>
            <person name="Hung C."/>
            <person name="Brancato J."/>
            <person name="Kumari P."/>
            <person name="Orvis J."/>
            <person name="Tretina K."/>
            <person name="Chibucos M."/>
            <person name="Ott S."/>
            <person name="Sadzewicz L."/>
            <person name="Sengamalay N."/>
            <person name="Shetty A.C."/>
            <person name="Su Q."/>
            <person name="Tallon L."/>
            <person name="Fraser C.M."/>
            <person name="Frutos R."/>
            <person name="Molina D.M."/>
            <person name="Krause P.J."/>
            <person name="Ben Mamoun C."/>
        </authorList>
    </citation>
    <scope>NUCLEOTIDE SEQUENCE [LARGE SCALE GENOMIC DNA]</scope>
    <source>
        <strain evidence="1 2">RI</strain>
    </source>
</reference>